<dbReference type="InterPro" id="IPR001387">
    <property type="entry name" value="Cro/C1-type_HTH"/>
</dbReference>
<keyword evidence="2" id="KW-1185">Reference proteome</keyword>
<dbReference type="InterPro" id="IPR010982">
    <property type="entry name" value="Lambda_DNA-bd_dom_sf"/>
</dbReference>
<dbReference type="CDD" id="cd00093">
    <property type="entry name" value="HTH_XRE"/>
    <property type="match status" value="1"/>
</dbReference>
<dbReference type="Gene3D" id="1.10.260.40">
    <property type="entry name" value="lambda repressor-like DNA-binding domains"/>
    <property type="match status" value="1"/>
</dbReference>
<dbReference type="Proteomes" id="UP001589810">
    <property type="component" value="Unassembled WGS sequence"/>
</dbReference>
<protein>
    <submittedName>
        <fullName evidence="1">XRE family transcriptional regulator</fullName>
    </submittedName>
</protein>
<comment type="caution">
    <text evidence="1">The sequence shown here is derived from an EMBL/GenBank/DDBJ whole genome shotgun (WGS) entry which is preliminary data.</text>
</comment>
<accession>A0ABV6N6R7</accession>
<name>A0ABV6N6R7_9PSEU</name>
<sequence>MLPTNDRELRRLLRHGTFAQALDRAMTVRGLSLDRVQQHLAARDVRVSRAALSYWRRGRSRPERTESLRAIRALEDLLGLPAESLVALLGPPRPRGRTVGSEAASVDRRRLWTACGPLLADISAPPEGQVRYLAVHEHVSVDGDRYLRSVRTRLVLEAAVDRVDRCVVYQWAEDPVRPSLDGLAYCRPGRIRVDASNAAMVCELLLEQRLGAGERTVVEYGFTYPAGLPLTSYDRRFTRASRQYLLQVAFNDDVPASCMPYHQAAPGAPRHVEGPLWLGASATAHLVVPDAGPGIVGLRWEWGERAAAAS</sequence>
<evidence type="ECO:0000313" key="1">
    <source>
        <dbReference type="EMBL" id="MFC0548289.1"/>
    </source>
</evidence>
<proteinExistence type="predicted"/>
<dbReference type="RefSeq" id="WP_273937867.1">
    <property type="nucleotide sequence ID" value="NZ_CP097263.1"/>
</dbReference>
<reference evidence="1 2" key="1">
    <citation type="submission" date="2024-09" db="EMBL/GenBank/DDBJ databases">
        <authorList>
            <person name="Sun Q."/>
            <person name="Mori K."/>
        </authorList>
    </citation>
    <scope>NUCLEOTIDE SEQUENCE [LARGE SCALE GENOMIC DNA]</scope>
    <source>
        <strain evidence="1 2">TBRC 1432</strain>
    </source>
</reference>
<evidence type="ECO:0000313" key="2">
    <source>
        <dbReference type="Proteomes" id="UP001589810"/>
    </source>
</evidence>
<dbReference type="EMBL" id="JBHLUD010000015">
    <property type="protein sequence ID" value="MFC0548289.1"/>
    <property type="molecule type" value="Genomic_DNA"/>
</dbReference>
<gene>
    <name evidence="1" type="ORF">ACFFH7_42745</name>
</gene>
<organism evidence="1 2">
    <name type="scientific">Kutzneria chonburiensis</name>
    <dbReference type="NCBI Taxonomy" id="1483604"/>
    <lineage>
        <taxon>Bacteria</taxon>
        <taxon>Bacillati</taxon>
        <taxon>Actinomycetota</taxon>
        <taxon>Actinomycetes</taxon>
        <taxon>Pseudonocardiales</taxon>
        <taxon>Pseudonocardiaceae</taxon>
        <taxon>Kutzneria</taxon>
    </lineage>
</organism>